<dbReference type="EMBL" id="VICG01000005">
    <property type="protein sequence ID" value="KAA8571909.1"/>
    <property type="molecule type" value="Genomic_DNA"/>
</dbReference>
<dbReference type="Proteomes" id="UP000322873">
    <property type="component" value="Unassembled WGS sequence"/>
</dbReference>
<evidence type="ECO:0000313" key="1">
    <source>
        <dbReference type="EMBL" id="KAA8571909.1"/>
    </source>
</evidence>
<evidence type="ECO:0000313" key="2">
    <source>
        <dbReference type="Proteomes" id="UP000322873"/>
    </source>
</evidence>
<reference evidence="1 2" key="1">
    <citation type="submission" date="2019-06" db="EMBL/GenBank/DDBJ databases">
        <title>Genome Sequence of the Brown Rot Fungal Pathogen Monilinia fructicola.</title>
        <authorList>
            <person name="De Miccolis Angelini R.M."/>
            <person name="Landi L."/>
            <person name="Abate D."/>
            <person name="Pollastro S."/>
            <person name="Romanazzi G."/>
            <person name="Faretra F."/>
        </authorList>
    </citation>
    <scope>NUCLEOTIDE SEQUENCE [LARGE SCALE GENOMIC DNA]</scope>
    <source>
        <strain evidence="1 2">Mfrc123</strain>
    </source>
</reference>
<gene>
    <name evidence="1" type="ORF">EYC84_001858</name>
</gene>
<organism evidence="1 2">
    <name type="scientific">Monilinia fructicola</name>
    <name type="common">Brown rot fungus</name>
    <name type="synonym">Ciboria fructicola</name>
    <dbReference type="NCBI Taxonomy" id="38448"/>
    <lineage>
        <taxon>Eukaryota</taxon>
        <taxon>Fungi</taxon>
        <taxon>Dikarya</taxon>
        <taxon>Ascomycota</taxon>
        <taxon>Pezizomycotina</taxon>
        <taxon>Leotiomycetes</taxon>
        <taxon>Helotiales</taxon>
        <taxon>Sclerotiniaceae</taxon>
        <taxon>Monilinia</taxon>
    </lineage>
</organism>
<protein>
    <submittedName>
        <fullName evidence="1">Uncharacterized protein</fullName>
    </submittedName>
</protein>
<name>A0A5M9JUX0_MONFR</name>
<accession>A0A5M9JUX0</accession>
<dbReference type="AlphaFoldDB" id="A0A5M9JUX0"/>
<proteinExistence type="predicted"/>
<keyword evidence="2" id="KW-1185">Reference proteome</keyword>
<sequence>MFSLITTSLQTQTTRTSTLVADVSKTYYRVIYYRESFSGSVPCVLCQKRRHGLSSEAPPQSFCLASYLAPQRYPPTVAN</sequence>
<comment type="caution">
    <text evidence="1">The sequence shown here is derived from an EMBL/GenBank/DDBJ whole genome shotgun (WGS) entry which is preliminary data.</text>
</comment>